<accession>A0AAV8WV17</accession>
<evidence type="ECO:0000259" key="8">
    <source>
        <dbReference type="Pfam" id="PF01593"/>
    </source>
</evidence>
<gene>
    <name evidence="9" type="ORF">NQ314_017163</name>
</gene>
<dbReference type="GO" id="GO:0005737">
    <property type="term" value="C:cytoplasm"/>
    <property type="evidence" value="ECO:0007669"/>
    <property type="project" value="UniProtKB-SubCell"/>
</dbReference>
<feature type="domain" description="Amine oxidase" evidence="8">
    <location>
        <begin position="3"/>
        <end position="73"/>
    </location>
</feature>
<dbReference type="InterPro" id="IPR036188">
    <property type="entry name" value="FAD/NAD-bd_sf"/>
</dbReference>
<evidence type="ECO:0000256" key="7">
    <source>
        <dbReference type="ARBA" id="ARBA00023002"/>
    </source>
</evidence>
<keyword evidence="4" id="KW-0963">Cytoplasm</keyword>
<comment type="similarity">
    <text evidence="3">Belongs to the flavin monoamine oxidase family.</text>
</comment>
<keyword evidence="10" id="KW-1185">Reference proteome</keyword>
<dbReference type="GO" id="GO:0046592">
    <property type="term" value="F:polyamine oxidase activity"/>
    <property type="evidence" value="ECO:0007669"/>
    <property type="project" value="TreeGrafter"/>
</dbReference>
<evidence type="ECO:0000256" key="2">
    <source>
        <dbReference type="ARBA" id="ARBA00004496"/>
    </source>
</evidence>
<comment type="subcellular location">
    <subcellularLocation>
        <location evidence="2">Cytoplasm</location>
    </subcellularLocation>
</comment>
<evidence type="ECO:0000256" key="6">
    <source>
        <dbReference type="ARBA" id="ARBA00022827"/>
    </source>
</evidence>
<dbReference type="AlphaFoldDB" id="A0AAV8WV17"/>
<keyword evidence="5" id="KW-0285">Flavoprotein</keyword>
<dbReference type="PANTHER" id="PTHR10742">
    <property type="entry name" value="FLAVIN MONOAMINE OXIDASE"/>
    <property type="match status" value="1"/>
</dbReference>
<comment type="cofactor">
    <cofactor evidence="1">
        <name>FAD</name>
        <dbReference type="ChEBI" id="CHEBI:57692"/>
    </cofactor>
</comment>
<evidence type="ECO:0000256" key="3">
    <source>
        <dbReference type="ARBA" id="ARBA00005995"/>
    </source>
</evidence>
<dbReference type="SUPFAM" id="SSF51905">
    <property type="entry name" value="FAD/NAD(P)-binding domain"/>
    <property type="match status" value="1"/>
</dbReference>
<dbReference type="EMBL" id="JANEYF010004785">
    <property type="protein sequence ID" value="KAJ8930082.1"/>
    <property type="molecule type" value="Genomic_DNA"/>
</dbReference>
<dbReference type="PANTHER" id="PTHR10742:SF405">
    <property type="entry name" value="PEROXISOMAL N(1)-ACETYL-SPERMINE_SPERMIDINE OXIDASE"/>
    <property type="match status" value="1"/>
</dbReference>
<sequence length="88" mass="9733">MPKTKWLSNPWIKGSYCHITPECDHSGSGLNELAEPVYVDGVPRIILAGEAVHPSHYSTTHGAFESGQQQAALLHQYIMKEQNNSSNK</sequence>
<dbReference type="Proteomes" id="UP001162156">
    <property type="component" value="Unassembled WGS sequence"/>
</dbReference>
<proteinExistence type="inferred from homology"/>
<comment type="caution">
    <text evidence="9">The sequence shown here is derived from an EMBL/GenBank/DDBJ whole genome shotgun (WGS) entry which is preliminary data.</text>
</comment>
<evidence type="ECO:0000313" key="9">
    <source>
        <dbReference type="EMBL" id="KAJ8930082.1"/>
    </source>
</evidence>
<dbReference type="Gene3D" id="3.50.50.60">
    <property type="entry name" value="FAD/NAD(P)-binding domain"/>
    <property type="match status" value="1"/>
</dbReference>
<keyword evidence="7" id="KW-0560">Oxidoreductase</keyword>
<name>A0AAV8WV17_9CUCU</name>
<evidence type="ECO:0000256" key="5">
    <source>
        <dbReference type="ARBA" id="ARBA00022630"/>
    </source>
</evidence>
<keyword evidence="6" id="KW-0274">FAD</keyword>
<reference evidence="9" key="1">
    <citation type="journal article" date="2023" name="Insect Mol. Biol.">
        <title>Genome sequencing provides insights into the evolution of gene families encoding plant cell wall-degrading enzymes in longhorned beetles.</title>
        <authorList>
            <person name="Shin N.R."/>
            <person name="Okamura Y."/>
            <person name="Kirsch R."/>
            <person name="Pauchet Y."/>
        </authorList>
    </citation>
    <scope>NUCLEOTIDE SEQUENCE</scope>
    <source>
        <strain evidence="9">RBIC_L_NR</strain>
    </source>
</reference>
<dbReference type="Pfam" id="PF01593">
    <property type="entry name" value="Amino_oxidase"/>
    <property type="match status" value="1"/>
</dbReference>
<evidence type="ECO:0000313" key="10">
    <source>
        <dbReference type="Proteomes" id="UP001162156"/>
    </source>
</evidence>
<protein>
    <recommendedName>
        <fullName evidence="8">Amine oxidase domain-containing protein</fullName>
    </recommendedName>
</protein>
<evidence type="ECO:0000256" key="4">
    <source>
        <dbReference type="ARBA" id="ARBA00022490"/>
    </source>
</evidence>
<organism evidence="9 10">
    <name type="scientific">Rhamnusium bicolor</name>
    <dbReference type="NCBI Taxonomy" id="1586634"/>
    <lineage>
        <taxon>Eukaryota</taxon>
        <taxon>Metazoa</taxon>
        <taxon>Ecdysozoa</taxon>
        <taxon>Arthropoda</taxon>
        <taxon>Hexapoda</taxon>
        <taxon>Insecta</taxon>
        <taxon>Pterygota</taxon>
        <taxon>Neoptera</taxon>
        <taxon>Endopterygota</taxon>
        <taxon>Coleoptera</taxon>
        <taxon>Polyphaga</taxon>
        <taxon>Cucujiformia</taxon>
        <taxon>Chrysomeloidea</taxon>
        <taxon>Cerambycidae</taxon>
        <taxon>Lepturinae</taxon>
        <taxon>Rhagiini</taxon>
        <taxon>Rhamnusium</taxon>
    </lineage>
</organism>
<dbReference type="InterPro" id="IPR002937">
    <property type="entry name" value="Amino_oxidase"/>
</dbReference>
<evidence type="ECO:0000256" key="1">
    <source>
        <dbReference type="ARBA" id="ARBA00001974"/>
    </source>
</evidence>
<dbReference type="InterPro" id="IPR050281">
    <property type="entry name" value="Flavin_monoamine_oxidase"/>
</dbReference>